<evidence type="ECO:0000313" key="3">
    <source>
        <dbReference type="Proteomes" id="UP000295075"/>
    </source>
</evidence>
<accession>A0A4R4QJR1</accession>
<dbReference type="AlphaFoldDB" id="A0A4R4QJR1"/>
<dbReference type="InterPro" id="IPR041657">
    <property type="entry name" value="HTH_17"/>
</dbReference>
<gene>
    <name evidence="2" type="ORF">E1261_00700</name>
</gene>
<dbReference type="InterPro" id="IPR009061">
    <property type="entry name" value="DNA-bd_dom_put_sf"/>
</dbReference>
<dbReference type="SUPFAM" id="SSF46955">
    <property type="entry name" value="Putative DNA-binding domain"/>
    <property type="match status" value="1"/>
</dbReference>
<evidence type="ECO:0000313" key="2">
    <source>
        <dbReference type="EMBL" id="TDC35910.1"/>
    </source>
</evidence>
<dbReference type="Proteomes" id="UP000295075">
    <property type="component" value="Unassembled WGS sequence"/>
</dbReference>
<feature type="domain" description="Helix-turn-helix" evidence="1">
    <location>
        <begin position="1"/>
        <end position="50"/>
    </location>
</feature>
<keyword evidence="3" id="KW-1185">Reference proteome</keyword>
<proteinExistence type="predicted"/>
<dbReference type="EMBL" id="SMKA01000001">
    <property type="protein sequence ID" value="TDC35910.1"/>
    <property type="molecule type" value="Genomic_DNA"/>
</dbReference>
<organism evidence="2 3">
    <name type="scientific">Kribbella albertanoniae</name>
    <dbReference type="NCBI Taxonomy" id="1266829"/>
    <lineage>
        <taxon>Bacteria</taxon>
        <taxon>Bacillati</taxon>
        <taxon>Actinomycetota</taxon>
        <taxon>Actinomycetes</taxon>
        <taxon>Propionibacteriales</taxon>
        <taxon>Kribbellaceae</taxon>
        <taxon>Kribbella</taxon>
    </lineage>
</organism>
<comment type="caution">
    <text evidence="2">The sequence shown here is derived from an EMBL/GenBank/DDBJ whole genome shotgun (WGS) entry which is preliminary data.</text>
</comment>
<reference evidence="2 3" key="1">
    <citation type="submission" date="2019-03" db="EMBL/GenBank/DDBJ databases">
        <title>Draft genome sequences of novel Actinobacteria.</title>
        <authorList>
            <person name="Sahin N."/>
            <person name="Ay H."/>
            <person name="Saygin H."/>
        </authorList>
    </citation>
    <scope>NUCLEOTIDE SEQUENCE [LARGE SCALE GENOMIC DNA]</scope>
    <source>
        <strain evidence="2 3">JCM 30547</strain>
    </source>
</reference>
<name>A0A4R4QJR1_9ACTN</name>
<sequence>MTPQEAADYLKVGCSTMKRWRLRGEGPRYAKVGKAVRYREADLDEYVKGQLVS</sequence>
<protein>
    <submittedName>
        <fullName evidence="2">DNA-binding protein</fullName>
    </submittedName>
</protein>
<keyword evidence="2" id="KW-0238">DNA-binding</keyword>
<dbReference type="InterPro" id="IPR010093">
    <property type="entry name" value="SinI_DNA-bd"/>
</dbReference>
<dbReference type="OrthoDB" id="4330189at2"/>
<dbReference type="NCBIfam" id="TIGR01764">
    <property type="entry name" value="excise"/>
    <property type="match status" value="1"/>
</dbReference>
<dbReference type="Pfam" id="PF12728">
    <property type="entry name" value="HTH_17"/>
    <property type="match status" value="1"/>
</dbReference>
<dbReference type="GO" id="GO:0003677">
    <property type="term" value="F:DNA binding"/>
    <property type="evidence" value="ECO:0007669"/>
    <property type="project" value="UniProtKB-KW"/>
</dbReference>
<evidence type="ECO:0000259" key="1">
    <source>
        <dbReference type="Pfam" id="PF12728"/>
    </source>
</evidence>